<dbReference type="SUPFAM" id="SSF53098">
    <property type="entry name" value="Ribonuclease H-like"/>
    <property type="match status" value="1"/>
</dbReference>
<dbReference type="CDD" id="cd01647">
    <property type="entry name" value="RT_LTR"/>
    <property type="match status" value="1"/>
</dbReference>
<dbReference type="Proteomes" id="UP001235939">
    <property type="component" value="Chromosome X"/>
</dbReference>
<dbReference type="InterPro" id="IPR001584">
    <property type="entry name" value="Integrase_cat-core"/>
</dbReference>
<dbReference type="Gene3D" id="3.30.70.270">
    <property type="match status" value="1"/>
</dbReference>
<dbReference type="InterPro" id="IPR041588">
    <property type="entry name" value="Integrase_H2C2"/>
</dbReference>
<dbReference type="InterPro" id="IPR000477">
    <property type="entry name" value="RT_dom"/>
</dbReference>
<keyword evidence="7" id="KW-0695">RNA-directed DNA polymerase</keyword>
<dbReference type="CDD" id="cd09274">
    <property type="entry name" value="RNase_HI_RT_Ty3"/>
    <property type="match status" value="1"/>
</dbReference>
<evidence type="ECO:0000313" key="11">
    <source>
        <dbReference type="Proteomes" id="UP001235939"/>
    </source>
</evidence>
<dbReference type="Gene3D" id="3.10.10.10">
    <property type="entry name" value="HIV Type 1 Reverse Transcriptase, subunit A, domain 1"/>
    <property type="match status" value="1"/>
</dbReference>
<dbReference type="InterPro" id="IPR050951">
    <property type="entry name" value="Retrovirus_Pol_polyprotein"/>
</dbReference>
<protein>
    <recommendedName>
        <fullName evidence="1">RNA-directed DNA polymerase</fullName>
        <ecNumber evidence="1">2.7.7.49</ecNumber>
    </recommendedName>
</protein>
<organism evidence="10 11">
    <name type="scientific">Cordylochernes scorpioides</name>
    <dbReference type="NCBI Taxonomy" id="51811"/>
    <lineage>
        <taxon>Eukaryota</taxon>
        <taxon>Metazoa</taxon>
        <taxon>Ecdysozoa</taxon>
        <taxon>Arthropoda</taxon>
        <taxon>Chelicerata</taxon>
        <taxon>Arachnida</taxon>
        <taxon>Pseudoscorpiones</taxon>
        <taxon>Cheliferoidea</taxon>
        <taxon>Chernetidae</taxon>
        <taxon>Cordylochernes</taxon>
    </lineage>
</organism>
<feature type="domain" description="Reverse transcriptase" evidence="8">
    <location>
        <begin position="245"/>
        <end position="423"/>
    </location>
</feature>
<dbReference type="Pfam" id="PF17917">
    <property type="entry name" value="RT_RNaseH"/>
    <property type="match status" value="1"/>
</dbReference>
<accession>A0ABY6LVX0</accession>
<evidence type="ECO:0000259" key="9">
    <source>
        <dbReference type="PROSITE" id="PS50994"/>
    </source>
</evidence>
<dbReference type="PROSITE" id="PS50994">
    <property type="entry name" value="INTEGRASE"/>
    <property type="match status" value="1"/>
</dbReference>
<dbReference type="PANTHER" id="PTHR37984:SF5">
    <property type="entry name" value="PROTEIN NYNRIN-LIKE"/>
    <property type="match status" value="1"/>
</dbReference>
<dbReference type="Pfam" id="PF00665">
    <property type="entry name" value="rve"/>
    <property type="match status" value="1"/>
</dbReference>
<keyword evidence="5" id="KW-0255">Endonuclease</keyword>
<dbReference type="InterPro" id="IPR021109">
    <property type="entry name" value="Peptidase_aspartic_dom_sf"/>
</dbReference>
<keyword evidence="11" id="KW-1185">Reference proteome</keyword>
<dbReference type="InterPro" id="IPR041373">
    <property type="entry name" value="RT_RNaseH"/>
</dbReference>
<keyword evidence="6" id="KW-0378">Hydrolase</keyword>
<evidence type="ECO:0000256" key="7">
    <source>
        <dbReference type="ARBA" id="ARBA00022918"/>
    </source>
</evidence>
<dbReference type="InterPro" id="IPR043502">
    <property type="entry name" value="DNA/RNA_pol_sf"/>
</dbReference>
<gene>
    <name evidence="10" type="ORF">LAZ67_X002949</name>
</gene>
<keyword evidence="3" id="KW-0548">Nucleotidyltransferase</keyword>
<evidence type="ECO:0000259" key="8">
    <source>
        <dbReference type="PROSITE" id="PS50878"/>
    </source>
</evidence>
<keyword evidence="2" id="KW-0808">Transferase</keyword>
<dbReference type="InterPro" id="IPR012337">
    <property type="entry name" value="RNaseH-like_sf"/>
</dbReference>
<dbReference type="PANTHER" id="PTHR37984">
    <property type="entry name" value="PROTEIN CBG26694"/>
    <property type="match status" value="1"/>
</dbReference>
<dbReference type="SUPFAM" id="SSF50630">
    <property type="entry name" value="Acid proteases"/>
    <property type="match status" value="1"/>
</dbReference>
<feature type="domain" description="Integrase catalytic" evidence="9">
    <location>
        <begin position="717"/>
        <end position="863"/>
    </location>
</feature>
<evidence type="ECO:0000256" key="3">
    <source>
        <dbReference type="ARBA" id="ARBA00022695"/>
    </source>
</evidence>
<name>A0ABY6LVX0_9ARAC</name>
<evidence type="ECO:0000256" key="2">
    <source>
        <dbReference type="ARBA" id="ARBA00022679"/>
    </source>
</evidence>
<dbReference type="InterPro" id="IPR036397">
    <property type="entry name" value="RNaseH_sf"/>
</dbReference>
<dbReference type="PROSITE" id="PS50878">
    <property type="entry name" value="RT_POL"/>
    <property type="match status" value="1"/>
</dbReference>
<dbReference type="Pfam" id="PF17921">
    <property type="entry name" value="Integrase_H2C2"/>
    <property type="match status" value="1"/>
</dbReference>
<reference evidence="10 11" key="1">
    <citation type="submission" date="2022-03" db="EMBL/GenBank/DDBJ databases">
        <title>A chromosomal length assembly of Cordylochernes scorpioides.</title>
        <authorList>
            <person name="Zeh D."/>
            <person name="Zeh J."/>
        </authorList>
    </citation>
    <scope>NUCLEOTIDE SEQUENCE [LARGE SCALE GENOMIC DNA]</scope>
    <source>
        <strain evidence="10">IN4F17</strain>
        <tissue evidence="10">Whole Body</tissue>
    </source>
</reference>
<dbReference type="EMBL" id="CP092886">
    <property type="protein sequence ID" value="UYV84649.1"/>
    <property type="molecule type" value="Genomic_DNA"/>
</dbReference>
<dbReference type="Gene3D" id="1.10.340.70">
    <property type="match status" value="1"/>
</dbReference>
<keyword evidence="4" id="KW-0540">Nuclease</keyword>
<evidence type="ECO:0000256" key="5">
    <source>
        <dbReference type="ARBA" id="ARBA00022759"/>
    </source>
</evidence>
<evidence type="ECO:0000256" key="4">
    <source>
        <dbReference type="ARBA" id="ARBA00022722"/>
    </source>
</evidence>
<dbReference type="InterPro" id="IPR043128">
    <property type="entry name" value="Rev_trsase/Diguanyl_cyclase"/>
</dbReference>
<dbReference type="Gene3D" id="3.10.20.370">
    <property type="match status" value="1"/>
</dbReference>
<dbReference type="Gene3D" id="2.40.70.10">
    <property type="entry name" value="Acid Proteases"/>
    <property type="match status" value="1"/>
</dbReference>
<dbReference type="EC" id="2.7.7.49" evidence="1"/>
<dbReference type="Pfam" id="PF00078">
    <property type="entry name" value="RVT_1"/>
    <property type="match status" value="1"/>
</dbReference>
<sequence length="863" mass="99199">MLRDKLVVGVRSENLQKRLLQEGDDATLNKIYEIALSYKAAERDLLSMKIKTKYAKIQHGSKATGKINVVEASENGKYFITLNVDNKNIQFEFDTGSCHTLMPINLYKKLWNKKIYPINLHLKSYSNIKIDVIDKREVFVAEANKSLPLIITEANRPVLLGTTWIKCLPAEFLKFSDINLVQETTCSSLVNKFAEVFGTSNVGVIKDHTAHLILRKDANPRFFRARNVPYVMRNAIEKELENLEAQGVITKIERSDWATPIVPIMKKNGHVRICGDFKITLNPVLKIDQYPLPKIEDIFAILGRGINFSKIDLSHAYLQLELDENSKEMAVINTHNGLYRYNRLPFGIASAPAIWQRIIEQILSGIPGSLVYLDDILITGESEADPLRNLEAVLNRLNEYGLKANREKCNFFQESLEYCGHVIDKMDQILIAYDPKLPIRLSCDSSSYGLGAVLSQIDVDGNERPIYFISRTLSQAEKKYSQIDKECLSIIWALKKFNNYLFGRKFELITDNKPLHHILNPKREISSNMSARLQRWALILSSYNFTIECRKTGDHGNADGLSRLPLKQYEEMEEDAVNTVHMIKQCEELPLTSSHIRRESCKDSILKIVYQNTLYGWKDKPSNTELLSFYLRREELTVEQGILLLGTRVVIPRKFRAKIKAELHQGHLGVVKMKALARNFIWWPGIDREIEEITRVCRECNINSHTLKQESVHRWESAPTPWYRVHLDFAGPFTNKMFLIVIDRYSKWPEIIIMNSTTAGNTIRVLRDLFSRYGIPDQVVTDNGPQFVSEEMKYIFKSNGVHHLRSAPYFPATNGLAERFVQTLKRSLKNMRNEELNKSLANFLFTYRTVSHSSTREAPAVLF</sequence>
<evidence type="ECO:0000313" key="10">
    <source>
        <dbReference type="EMBL" id="UYV84649.1"/>
    </source>
</evidence>
<dbReference type="SUPFAM" id="SSF56672">
    <property type="entry name" value="DNA/RNA polymerases"/>
    <property type="match status" value="1"/>
</dbReference>
<dbReference type="Gene3D" id="3.30.420.10">
    <property type="entry name" value="Ribonuclease H-like superfamily/Ribonuclease H"/>
    <property type="match status" value="1"/>
</dbReference>
<proteinExistence type="predicted"/>
<evidence type="ECO:0000256" key="1">
    <source>
        <dbReference type="ARBA" id="ARBA00012493"/>
    </source>
</evidence>
<evidence type="ECO:0000256" key="6">
    <source>
        <dbReference type="ARBA" id="ARBA00022801"/>
    </source>
</evidence>